<gene>
    <name evidence="3" type="ORF">ACFQ4P_08960</name>
</gene>
<evidence type="ECO:0000256" key="1">
    <source>
        <dbReference type="SAM" id="MobiDB-lite"/>
    </source>
</evidence>
<keyword evidence="4" id="KW-1185">Reference proteome</keyword>
<evidence type="ECO:0000313" key="4">
    <source>
        <dbReference type="Proteomes" id="UP001597196"/>
    </source>
</evidence>
<name>A0ABW4CID1_9LACO</name>
<feature type="transmembrane region" description="Helical" evidence="2">
    <location>
        <begin position="68"/>
        <end position="88"/>
    </location>
</feature>
<dbReference type="EMBL" id="JBHTOC010000012">
    <property type="protein sequence ID" value="MFD1430377.1"/>
    <property type="molecule type" value="Genomic_DNA"/>
</dbReference>
<comment type="caution">
    <text evidence="3">The sequence shown here is derived from an EMBL/GenBank/DDBJ whole genome shotgun (WGS) entry which is preliminary data.</text>
</comment>
<accession>A0ABW4CID1</accession>
<protein>
    <submittedName>
        <fullName evidence="3">Uncharacterized protein</fullName>
    </submittedName>
</protein>
<feature type="region of interest" description="Disordered" evidence="1">
    <location>
        <begin position="1"/>
        <end position="43"/>
    </location>
</feature>
<proteinExistence type="predicted"/>
<evidence type="ECO:0000313" key="3">
    <source>
        <dbReference type="EMBL" id="MFD1430377.1"/>
    </source>
</evidence>
<keyword evidence="2" id="KW-1133">Transmembrane helix</keyword>
<dbReference type="RefSeq" id="WP_203626688.1">
    <property type="nucleotide sequence ID" value="NZ_BOLQ01000007.1"/>
</dbReference>
<reference evidence="4" key="1">
    <citation type="journal article" date="2019" name="Int. J. Syst. Evol. Microbiol.">
        <title>The Global Catalogue of Microorganisms (GCM) 10K type strain sequencing project: providing services to taxonomists for standard genome sequencing and annotation.</title>
        <authorList>
            <consortium name="The Broad Institute Genomics Platform"/>
            <consortium name="The Broad Institute Genome Sequencing Center for Infectious Disease"/>
            <person name="Wu L."/>
            <person name="Ma J."/>
        </authorList>
    </citation>
    <scope>NUCLEOTIDE SEQUENCE [LARGE SCALE GENOMIC DNA]</scope>
    <source>
        <strain evidence="4">CCM 8980</strain>
    </source>
</reference>
<sequence length="217" mass="23938">MAEKQRGGNSPLEQVGRSLGGLGAGPTQRSNLAKARLETDKKQTAVPTDFHLPEMRPPKKQWKYRRPVWVIGIALALVIAAAVAWHNLTVSPMVGLTDPKQYWFEYTQSALTQPSSKFEAENVLPLFDDAHPSKRTKAAAASVRFNKGHTGVRVGTDGTQTFTWTYAPNKLMVKFKGQPAAHWGLAKVTNNLEKQKYTGFSVSVDGGGTAFYLLRKR</sequence>
<evidence type="ECO:0000256" key="2">
    <source>
        <dbReference type="SAM" id="Phobius"/>
    </source>
</evidence>
<keyword evidence="2" id="KW-0812">Transmembrane</keyword>
<dbReference type="Proteomes" id="UP001597196">
    <property type="component" value="Unassembled WGS sequence"/>
</dbReference>
<organism evidence="3 4">
    <name type="scientific">Lacticaseibacillus mingshuiensis</name>
    <dbReference type="NCBI Taxonomy" id="2799574"/>
    <lineage>
        <taxon>Bacteria</taxon>
        <taxon>Bacillati</taxon>
        <taxon>Bacillota</taxon>
        <taxon>Bacilli</taxon>
        <taxon>Lactobacillales</taxon>
        <taxon>Lactobacillaceae</taxon>
        <taxon>Lacticaseibacillus</taxon>
    </lineage>
</organism>
<keyword evidence="2" id="KW-0472">Membrane</keyword>